<keyword evidence="2" id="KW-0560">Oxidoreductase</keyword>
<dbReference type="PANTHER" id="PTHR43103">
    <property type="entry name" value="NUCLEOSIDE-DIPHOSPHATE-SUGAR EPIMERASE"/>
    <property type="match status" value="1"/>
</dbReference>
<evidence type="ECO:0000313" key="5">
    <source>
        <dbReference type="EMBL" id="MCU4744083.1"/>
    </source>
</evidence>
<evidence type="ECO:0000256" key="2">
    <source>
        <dbReference type="ARBA" id="ARBA00023002"/>
    </source>
</evidence>
<dbReference type="Pfam" id="PF01370">
    <property type="entry name" value="Epimerase"/>
    <property type="match status" value="1"/>
</dbReference>
<dbReference type="SUPFAM" id="SSF51735">
    <property type="entry name" value="NAD(P)-binding Rossmann-fold domains"/>
    <property type="match status" value="1"/>
</dbReference>
<organism evidence="5 8">
    <name type="scientific">Natronoglomus mannanivorans</name>
    <dbReference type="NCBI Taxonomy" id="2979990"/>
    <lineage>
        <taxon>Archaea</taxon>
        <taxon>Methanobacteriati</taxon>
        <taxon>Methanobacteriota</taxon>
        <taxon>Stenosarchaea group</taxon>
        <taxon>Halobacteria</taxon>
        <taxon>Halobacteriales</taxon>
        <taxon>Natrialbaceae</taxon>
        <taxon>Natronoglomus</taxon>
    </lineage>
</organism>
<evidence type="ECO:0000313" key="7">
    <source>
        <dbReference type="Proteomes" id="UP001320972"/>
    </source>
</evidence>
<gene>
    <name evidence="6" type="ORF">OB955_22780</name>
    <name evidence="5" type="ORF">OB960_22130</name>
</gene>
<dbReference type="Proteomes" id="UP001321018">
    <property type="component" value="Unassembled WGS sequence"/>
</dbReference>
<name>A0AAP3E3T6_9EURY</name>
<evidence type="ECO:0000313" key="8">
    <source>
        <dbReference type="Proteomes" id="UP001321018"/>
    </source>
</evidence>
<dbReference type="Proteomes" id="UP001320972">
    <property type="component" value="Unassembled WGS sequence"/>
</dbReference>
<dbReference type="EMBL" id="JAOPKB010000020">
    <property type="protein sequence ID" value="MCU4975516.1"/>
    <property type="molecule type" value="Genomic_DNA"/>
</dbReference>
<dbReference type="EMBL" id="JAOPKA010000021">
    <property type="protein sequence ID" value="MCU4744083.1"/>
    <property type="molecule type" value="Genomic_DNA"/>
</dbReference>
<dbReference type="PANTHER" id="PTHR43103:SF5">
    <property type="entry name" value="4-EPIMERASE, PUTATIVE (AFU_ORTHOLOGUE AFUA_7G00360)-RELATED"/>
    <property type="match status" value="1"/>
</dbReference>
<sequence length="293" mass="32034">MALETVAVTGGNGKIGEAILAEFATHGYDTVNIARGKRREEVSDEFLSTDLLDAGEVYGSIARSDADAIVHMGTIPGPTNHPGFRTYESNAMSSYHVLEAATELGLESVVVPSSINAMGAAYQEAPTDVRYLPVDEDHPVTPRDPYAISKHATEVTADGFGRLPDAPTISSLRYPWVATDEELRETFATNDRTLEGIDEVWHHTTRDVVFSYLHIDDAASIARLAIEADFEGHEVFWAVAADTSMTTDSATLAAKFFPEADVRGSLEGTETLISTDKARELLDWEPERSWRDL</sequence>
<proteinExistence type="inferred from homology"/>
<keyword evidence="3" id="KW-0520">NAD</keyword>
<feature type="domain" description="NAD-dependent epimerase/dehydratase" evidence="4">
    <location>
        <begin position="6"/>
        <end position="230"/>
    </location>
</feature>
<evidence type="ECO:0000256" key="1">
    <source>
        <dbReference type="ARBA" id="ARBA00007637"/>
    </source>
</evidence>
<comment type="similarity">
    <text evidence="1">Belongs to the NAD(P)-dependent epimerase/dehydratase family.</text>
</comment>
<accession>A0AAP3E3T6</accession>
<evidence type="ECO:0000256" key="3">
    <source>
        <dbReference type="ARBA" id="ARBA00023027"/>
    </source>
</evidence>
<protein>
    <submittedName>
        <fullName evidence="5">NAD(P)-dependent oxidoreductase</fullName>
    </submittedName>
</protein>
<evidence type="ECO:0000313" key="6">
    <source>
        <dbReference type="EMBL" id="MCU4975516.1"/>
    </source>
</evidence>
<dbReference type="RefSeq" id="WP_338005887.1">
    <property type="nucleotide sequence ID" value="NZ_JAOPKA010000021.1"/>
</dbReference>
<dbReference type="InterPro" id="IPR036291">
    <property type="entry name" value="NAD(P)-bd_dom_sf"/>
</dbReference>
<keyword evidence="7" id="KW-1185">Reference proteome</keyword>
<comment type="caution">
    <text evidence="5">The sequence shown here is derived from an EMBL/GenBank/DDBJ whole genome shotgun (WGS) entry which is preliminary data.</text>
</comment>
<dbReference type="InterPro" id="IPR001509">
    <property type="entry name" value="Epimerase_deHydtase"/>
</dbReference>
<reference evidence="5 7" key="1">
    <citation type="submission" date="2022-09" db="EMBL/GenBank/DDBJ databases">
        <title>Enrichment on poylsaccharides allowed isolation of novel metabolic and taxonomic groups of Haloarchaea.</title>
        <authorList>
            <person name="Sorokin D.Y."/>
            <person name="Elcheninov A.G."/>
            <person name="Khizhniak T.V."/>
            <person name="Kolganova T.V."/>
            <person name="Kublanov I.V."/>
        </authorList>
    </citation>
    <scope>NUCLEOTIDE SEQUENCE</scope>
    <source>
        <strain evidence="6 7">AArc-m2/3/4</strain>
        <strain evidence="5">AArc-xg1-1</strain>
    </source>
</reference>
<dbReference type="AlphaFoldDB" id="A0AAP3E3T6"/>
<dbReference type="GO" id="GO:0016491">
    <property type="term" value="F:oxidoreductase activity"/>
    <property type="evidence" value="ECO:0007669"/>
    <property type="project" value="UniProtKB-KW"/>
</dbReference>
<dbReference type="Gene3D" id="3.40.50.720">
    <property type="entry name" value="NAD(P)-binding Rossmann-like Domain"/>
    <property type="match status" value="1"/>
</dbReference>
<evidence type="ECO:0000259" key="4">
    <source>
        <dbReference type="Pfam" id="PF01370"/>
    </source>
</evidence>